<evidence type="ECO:0000313" key="12">
    <source>
        <dbReference type="Proteomes" id="UP001281761"/>
    </source>
</evidence>
<dbReference type="PANTHER" id="PTHR44899:SF3">
    <property type="entry name" value="SERINE_THREONINE-PROTEIN KINASE NEK1"/>
    <property type="match status" value="1"/>
</dbReference>
<sequence>MTNVIEVPDGYSFVKPLSSGGFGSVVEMMETSSKEHYAGKMIPCVTEKDIERIDREVKRLRQFVHPGIVKLKEVASMGNMKMIVMELGGQSLAEIVKDYTERNVLIPRENPETRVTSCQLCSFGVFRCLVNTPSAVWKLKDADEKELLSENEKSKGPEQKVEIETIISEREQEKMKRMEAERNLEMEKRTRQQVVELLKRESEDRKKDQEEIIRLKRDLNEEEKSRKELEMETNARKRDQDRMMRTEAELKAELNNLKETLAKLESERKEDRAKMAKQTFSFPPPPQPQEQNTIQRLEMELKKEKERTAQLEIEMAKQKSNQTQPPPQPAPHSSGVSSTGPLASSSARQGNVVASRIGADAIEHSRFTKWYVSGNVFTKIGFTDYSILSYQCGAVMARLSFTIRKGPTDTFVVGIIASHLSSEALSSYFALCRGGAGWNLRPESRFTVQNYKDTYRGSACLGGRPGQRVVLEADGREGKRTLKLSQDGETQPAFFTNIPIPFRFAVYICGINDAVEIESFEVMREPQMGGGANPNLEDNTTIVGDAKRYYIKIHPKSINLRHTSTTTQTPFVFISNGATS</sequence>
<comment type="catalytic activity">
    <reaction evidence="8">
        <text>L-seryl-[protein] + ATP = O-phospho-L-seryl-[protein] + ADP + H(+)</text>
        <dbReference type="Rhea" id="RHEA:17989"/>
        <dbReference type="Rhea" id="RHEA-COMP:9863"/>
        <dbReference type="Rhea" id="RHEA-COMP:11604"/>
        <dbReference type="ChEBI" id="CHEBI:15378"/>
        <dbReference type="ChEBI" id="CHEBI:29999"/>
        <dbReference type="ChEBI" id="CHEBI:30616"/>
        <dbReference type="ChEBI" id="CHEBI:83421"/>
        <dbReference type="ChEBI" id="CHEBI:456216"/>
        <dbReference type="EC" id="2.7.11.1"/>
    </reaction>
</comment>
<dbReference type="InterPro" id="IPR000719">
    <property type="entry name" value="Prot_kinase_dom"/>
</dbReference>
<evidence type="ECO:0000256" key="3">
    <source>
        <dbReference type="ARBA" id="ARBA00022679"/>
    </source>
</evidence>
<keyword evidence="2" id="KW-0723">Serine/threonine-protein kinase</keyword>
<dbReference type="Pfam" id="PF00069">
    <property type="entry name" value="Pkinase"/>
    <property type="match status" value="1"/>
</dbReference>
<feature type="region of interest" description="Disordered" evidence="9">
    <location>
        <begin position="317"/>
        <end position="349"/>
    </location>
</feature>
<keyword evidence="3" id="KW-0808">Transferase</keyword>
<evidence type="ECO:0000256" key="9">
    <source>
        <dbReference type="SAM" id="MobiDB-lite"/>
    </source>
</evidence>
<keyword evidence="6" id="KW-0067">ATP-binding</keyword>
<proteinExistence type="predicted"/>
<dbReference type="Proteomes" id="UP001281761">
    <property type="component" value="Unassembled WGS sequence"/>
</dbReference>
<keyword evidence="5" id="KW-0418">Kinase</keyword>
<evidence type="ECO:0000256" key="4">
    <source>
        <dbReference type="ARBA" id="ARBA00022741"/>
    </source>
</evidence>
<dbReference type="SMART" id="SM00220">
    <property type="entry name" value="S_TKc"/>
    <property type="match status" value="1"/>
</dbReference>
<evidence type="ECO:0000256" key="2">
    <source>
        <dbReference type="ARBA" id="ARBA00022527"/>
    </source>
</evidence>
<keyword evidence="12" id="KW-1185">Reference proteome</keyword>
<name>A0ABQ9YFT6_9EUKA</name>
<evidence type="ECO:0000259" key="10">
    <source>
        <dbReference type="SMART" id="SM00220"/>
    </source>
</evidence>
<dbReference type="EMBL" id="JARBJD010000010">
    <property type="protein sequence ID" value="KAK2962638.1"/>
    <property type="molecule type" value="Genomic_DNA"/>
</dbReference>
<keyword evidence="4" id="KW-0547">Nucleotide-binding</keyword>
<feature type="compositionally biased region" description="Polar residues" evidence="9">
    <location>
        <begin position="334"/>
        <end position="349"/>
    </location>
</feature>
<reference evidence="11 12" key="1">
    <citation type="journal article" date="2022" name="bioRxiv">
        <title>Genomics of Preaxostyla Flagellates Illuminates Evolutionary Transitions and the Path Towards Mitochondrial Loss.</title>
        <authorList>
            <person name="Novak L.V.F."/>
            <person name="Treitli S.C."/>
            <person name="Pyrih J."/>
            <person name="Halakuc P."/>
            <person name="Pipaliya S.V."/>
            <person name="Vacek V."/>
            <person name="Brzon O."/>
            <person name="Soukal P."/>
            <person name="Eme L."/>
            <person name="Dacks J.B."/>
            <person name="Karnkowska A."/>
            <person name="Elias M."/>
            <person name="Hampl V."/>
        </authorList>
    </citation>
    <scope>NUCLEOTIDE SEQUENCE [LARGE SCALE GENOMIC DNA]</scope>
    <source>
        <strain evidence="11">NAU3</strain>
        <tissue evidence="11">Gut</tissue>
    </source>
</reference>
<feature type="domain" description="Protein kinase" evidence="10">
    <location>
        <begin position="11"/>
        <end position="368"/>
    </location>
</feature>
<feature type="region of interest" description="Disordered" evidence="9">
    <location>
        <begin position="267"/>
        <end position="291"/>
    </location>
</feature>
<dbReference type="PANTHER" id="PTHR44899">
    <property type="entry name" value="CAMK FAMILY PROTEIN KINASE"/>
    <property type="match status" value="1"/>
</dbReference>
<dbReference type="EC" id="2.7.11.1" evidence="1"/>
<organism evidence="11 12">
    <name type="scientific">Blattamonas nauphoetae</name>
    <dbReference type="NCBI Taxonomy" id="2049346"/>
    <lineage>
        <taxon>Eukaryota</taxon>
        <taxon>Metamonada</taxon>
        <taxon>Preaxostyla</taxon>
        <taxon>Oxymonadida</taxon>
        <taxon>Blattamonas</taxon>
    </lineage>
</organism>
<comment type="catalytic activity">
    <reaction evidence="7">
        <text>L-threonyl-[protein] + ATP = O-phospho-L-threonyl-[protein] + ADP + H(+)</text>
        <dbReference type="Rhea" id="RHEA:46608"/>
        <dbReference type="Rhea" id="RHEA-COMP:11060"/>
        <dbReference type="Rhea" id="RHEA-COMP:11605"/>
        <dbReference type="ChEBI" id="CHEBI:15378"/>
        <dbReference type="ChEBI" id="CHEBI:30013"/>
        <dbReference type="ChEBI" id="CHEBI:30616"/>
        <dbReference type="ChEBI" id="CHEBI:61977"/>
        <dbReference type="ChEBI" id="CHEBI:456216"/>
        <dbReference type="EC" id="2.7.11.1"/>
    </reaction>
</comment>
<dbReference type="InterPro" id="IPR051131">
    <property type="entry name" value="NEK_Ser/Thr_kinase_NIMA"/>
</dbReference>
<comment type="caution">
    <text evidence="11">The sequence shown here is derived from an EMBL/GenBank/DDBJ whole genome shotgun (WGS) entry which is preliminary data.</text>
</comment>
<accession>A0ABQ9YFT6</accession>
<evidence type="ECO:0000256" key="6">
    <source>
        <dbReference type="ARBA" id="ARBA00022840"/>
    </source>
</evidence>
<protein>
    <recommendedName>
        <fullName evidence="1">non-specific serine/threonine protein kinase</fullName>
        <ecNumber evidence="1">2.7.11.1</ecNumber>
    </recommendedName>
</protein>
<evidence type="ECO:0000256" key="5">
    <source>
        <dbReference type="ARBA" id="ARBA00022777"/>
    </source>
</evidence>
<dbReference type="Gene3D" id="3.30.200.20">
    <property type="entry name" value="Phosphorylase Kinase, domain 1"/>
    <property type="match status" value="1"/>
</dbReference>
<evidence type="ECO:0000256" key="1">
    <source>
        <dbReference type="ARBA" id="ARBA00012513"/>
    </source>
</evidence>
<evidence type="ECO:0000256" key="7">
    <source>
        <dbReference type="ARBA" id="ARBA00047899"/>
    </source>
</evidence>
<evidence type="ECO:0000313" key="11">
    <source>
        <dbReference type="EMBL" id="KAK2962638.1"/>
    </source>
</evidence>
<evidence type="ECO:0000256" key="8">
    <source>
        <dbReference type="ARBA" id="ARBA00048679"/>
    </source>
</evidence>
<dbReference type="InterPro" id="IPR011009">
    <property type="entry name" value="Kinase-like_dom_sf"/>
</dbReference>
<gene>
    <name evidence="11" type="ORF">BLNAU_2471</name>
</gene>
<dbReference type="SUPFAM" id="SSF56112">
    <property type="entry name" value="Protein kinase-like (PK-like)"/>
    <property type="match status" value="1"/>
</dbReference>